<feature type="domain" description="Sulfide dehydrogenase [flavocytochrome c] flavoprotein chain central" evidence="5">
    <location>
        <begin position="168"/>
        <end position="283"/>
    </location>
</feature>
<evidence type="ECO:0000259" key="4">
    <source>
        <dbReference type="Pfam" id="PF09242"/>
    </source>
</evidence>
<gene>
    <name evidence="7" type="ORF">L6637_10245</name>
    <name evidence="6" type="ORF">L6654_01410</name>
</gene>
<name>A0A9X1R2W7_9BRAD</name>
<sequence>MTSMTTRPVTRRSAVLGITAAAATLARPSVLLAQSTGRIVVVGGGFGGAACARALKRAQVDLQVILIDPNAVFTACPLSNEVIAGLHDIEAQQFGHEKVAAEGVTVIGQTVTTIAPEQRSVMTADGVALPYDRLVLSPGIDFHFEALPGYDEAASETMPHAWKAGAQTLLLRRQLEAMDDGGTVAIAVPANPSRCPPAPYERASLIAHYLKTKKPRSKVLILDAKDTFSQQRLFEQAWKELYGDMIERIGLSQGGRVTSIDPATKTIVTEFGNYSPDVANVIPPQRAGRIAEIAGATDATGWCPIDPVTFESKLVKNIHVIGDACLGGGIPKSASAANAQGKACAAAIVNLLAGRTPETPRLTGVCYNIVAPGYGFSLAGNYQPRGDIFVEVEGGATSPVDAPRELRTREAAEAERWFQTITADTFG</sequence>
<comment type="caution">
    <text evidence="6">The sequence shown here is derived from an EMBL/GenBank/DDBJ whole genome shotgun (WGS) entry which is preliminary data.</text>
</comment>
<dbReference type="Pfam" id="PF09242">
    <property type="entry name" value="FCSD-flav_bind"/>
    <property type="match status" value="1"/>
</dbReference>
<dbReference type="Pfam" id="PF07992">
    <property type="entry name" value="Pyr_redox_2"/>
    <property type="match status" value="1"/>
</dbReference>
<reference evidence="6" key="1">
    <citation type="submission" date="2022-01" db="EMBL/GenBank/DDBJ databases">
        <title>Genome sequnece data of strain Bradyrhizobium sp. nov.</title>
        <authorList>
            <person name="Zhang J."/>
        </authorList>
    </citation>
    <scope>NUCLEOTIDE SEQUENCE</scope>
    <source>
        <strain evidence="7">WYCCWR 12774</strain>
        <strain evidence="6">WYCCWR 13023</strain>
    </source>
</reference>
<accession>A0A9X1R2W7</accession>
<dbReference type="InterPro" id="IPR037092">
    <property type="entry name" value="FlavoCytC_S_DH_flav-bd_sf"/>
</dbReference>
<dbReference type="InterPro" id="IPR052541">
    <property type="entry name" value="SQRD"/>
</dbReference>
<dbReference type="InterPro" id="IPR023753">
    <property type="entry name" value="FAD/NAD-binding_dom"/>
</dbReference>
<dbReference type="AlphaFoldDB" id="A0A9X1R2W7"/>
<feature type="domain" description="Flavocytochrome c sulphide dehydrogenase flavin-binding" evidence="4">
    <location>
        <begin position="359"/>
        <end position="426"/>
    </location>
</feature>
<evidence type="ECO:0000259" key="3">
    <source>
        <dbReference type="Pfam" id="PF07992"/>
    </source>
</evidence>
<organism evidence="6 9">
    <name type="scientific">Bradyrhizobium zhengyangense</name>
    <dbReference type="NCBI Taxonomy" id="2911009"/>
    <lineage>
        <taxon>Bacteria</taxon>
        <taxon>Pseudomonadati</taxon>
        <taxon>Pseudomonadota</taxon>
        <taxon>Alphaproteobacteria</taxon>
        <taxon>Hyphomicrobiales</taxon>
        <taxon>Nitrobacteraceae</taxon>
        <taxon>Bradyrhizobium</taxon>
    </lineage>
</organism>
<evidence type="ECO:0000313" key="7">
    <source>
        <dbReference type="EMBL" id="MCG2667333.1"/>
    </source>
</evidence>
<dbReference type="Pfam" id="PF21706">
    <property type="entry name" value="FCSD_central"/>
    <property type="match status" value="1"/>
</dbReference>
<dbReference type="Gene3D" id="3.50.50.60">
    <property type="entry name" value="FAD/NAD(P)-binding domain"/>
    <property type="match status" value="2"/>
</dbReference>
<dbReference type="GO" id="GO:0050660">
    <property type="term" value="F:flavin adenine dinucleotide binding"/>
    <property type="evidence" value="ECO:0007669"/>
    <property type="project" value="InterPro"/>
</dbReference>
<dbReference type="Proteomes" id="UP001139012">
    <property type="component" value="Unassembled WGS sequence"/>
</dbReference>
<feature type="domain" description="FAD/NAD(P)-binding" evidence="3">
    <location>
        <begin position="38"/>
        <end position="150"/>
    </location>
</feature>
<dbReference type="RefSeq" id="WP_237863882.1">
    <property type="nucleotide sequence ID" value="NZ_JAKLTY010000001.1"/>
</dbReference>
<dbReference type="SUPFAM" id="SSF55424">
    <property type="entry name" value="FAD/NAD-linked reductases, dimerisation (C-terminal) domain"/>
    <property type="match status" value="1"/>
</dbReference>
<keyword evidence="8" id="KW-1185">Reference proteome</keyword>
<dbReference type="InterPro" id="IPR016156">
    <property type="entry name" value="FAD/NAD-linked_Rdtase_dimer_sf"/>
</dbReference>
<dbReference type="SUPFAM" id="SSF51905">
    <property type="entry name" value="FAD/NAD(P)-binding domain"/>
    <property type="match status" value="2"/>
</dbReference>
<dbReference type="GO" id="GO:0016491">
    <property type="term" value="F:oxidoreductase activity"/>
    <property type="evidence" value="ECO:0007669"/>
    <property type="project" value="InterPro"/>
</dbReference>
<dbReference type="InterPro" id="IPR036188">
    <property type="entry name" value="FAD/NAD-bd_sf"/>
</dbReference>
<evidence type="ECO:0000313" key="6">
    <source>
        <dbReference type="EMBL" id="MCG2625264.1"/>
    </source>
</evidence>
<dbReference type="EMBL" id="JAKLTY010000001">
    <property type="protein sequence ID" value="MCG2625264.1"/>
    <property type="molecule type" value="Genomic_DNA"/>
</dbReference>
<evidence type="ECO:0000259" key="5">
    <source>
        <dbReference type="Pfam" id="PF21706"/>
    </source>
</evidence>
<proteinExistence type="predicted"/>
<evidence type="ECO:0000313" key="9">
    <source>
        <dbReference type="Proteomes" id="UP001139054"/>
    </source>
</evidence>
<keyword evidence="1" id="KW-0285">Flavoprotein</keyword>
<dbReference type="FunFam" id="3.50.50.60:FF:000234">
    <property type="entry name" value="Flavocytochrome C sulfide dehydrogenase"/>
    <property type="match status" value="1"/>
</dbReference>
<dbReference type="EMBL" id="JAKLUA010000002">
    <property type="protein sequence ID" value="MCG2667333.1"/>
    <property type="molecule type" value="Genomic_DNA"/>
</dbReference>
<dbReference type="InterPro" id="IPR015323">
    <property type="entry name" value="FlavoCytC_S_DH_flav-bd"/>
</dbReference>
<dbReference type="InterPro" id="IPR049386">
    <property type="entry name" value="FCSD_central"/>
</dbReference>
<dbReference type="PANTHER" id="PTHR43755">
    <property type="match status" value="1"/>
</dbReference>
<dbReference type="Proteomes" id="UP001139054">
    <property type="component" value="Unassembled WGS sequence"/>
</dbReference>
<keyword evidence="2" id="KW-0274">FAD</keyword>
<evidence type="ECO:0000256" key="1">
    <source>
        <dbReference type="ARBA" id="ARBA00022630"/>
    </source>
</evidence>
<dbReference type="Gene3D" id="3.90.760.10">
    <property type="entry name" value="Flavocytochrome c sulphide dehydrogenase, flavin-binding domain"/>
    <property type="match status" value="1"/>
</dbReference>
<evidence type="ECO:0000313" key="8">
    <source>
        <dbReference type="Proteomes" id="UP001139012"/>
    </source>
</evidence>
<dbReference type="PANTHER" id="PTHR43755:SF1">
    <property type="entry name" value="FAD-DEPENDENT PYRIDINE NUCLEOTIDE-DISULPHIDE OXIDOREDUCTASE"/>
    <property type="match status" value="1"/>
</dbReference>
<evidence type="ECO:0000256" key="2">
    <source>
        <dbReference type="ARBA" id="ARBA00022827"/>
    </source>
</evidence>
<protein>
    <submittedName>
        <fullName evidence="6">NAD(P)/FAD-dependent oxidoreductase</fullName>
    </submittedName>
</protein>